<comment type="cofactor">
    <cofactor evidence="1">
        <name>a metal cation</name>
        <dbReference type="ChEBI" id="CHEBI:25213"/>
    </cofactor>
</comment>
<feature type="domain" description="Aspartate/homoserine dehydrogenase NAD-binding" evidence="18">
    <location>
        <begin position="11"/>
        <end position="133"/>
    </location>
</feature>
<gene>
    <name evidence="19" type="ORF">EXIGLDRAFT_713259</name>
</gene>
<dbReference type="InterPro" id="IPR011147">
    <property type="entry name" value="Bifunc_Aspkin/hSer_DH"/>
</dbReference>
<dbReference type="Pfam" id="PF03447">
    <property type="entry name" value="NAD_binding_3"/>
    <property type="match status" value="1"/>
</dbReference>
<dbReference type="Proteomes" id="UP000077266">
    <property type="component" value="Unassembled WGS sequence"/>
</dbReference>
<keyword evidence="7 14" id="KW-0028">Amino-acid biosynthesis</keyword>
<dbReference type="EMBL" id="KV425922">
    <property type="protein sequence ID" value="KZV98119.1"/>
    <property type="molecule type" value="Genomic_DNA"/>
</dbReference>
<comment type="similarity">
    <text evidence="4 14">Belongs to the homoserine dehydrogenase family.</text>
</comment>
<keyword evidence="8 14" id="KW-0791">Threonine biosynthesis</keyword>
<feature type="binding site" evidence="16">
    <location>
        <position position="110"/>
    </location>
    <ligand>
        <name>NADPH</name>
        <dbReference type="ChEBI" id="CHEBI:57783"/>
    </ligand>
</feature>
<proteinExistence type="inferred from homology"/>
<comment type="pathway">
    <text evidence="3">Amino-acid biosynthesis; L-methionine biosynthesis via de novo pathway; L-homoserine from L-aspartate: step 3/3.</text>
</comment>
<dbReference type="STRING" id="1314781.A0A166B5U1"/>
<evidence type="ECO:0000256" key="8">
    <source>
        <dbReference type="ARBA" id="ARBA00022697"/>
    </source>
</evidence>
<dbReference type="Pfam" id="PF00742">
    <property type="entry name" value="Homoserine_dh"/>
    <property type="match status" value="1"/>
</dbReference>
<evidence type="ECO:0000256" key="13">
    <source>
        <dbReference type="ARBA" id="ARBA00059589"/>
    </source>
</evidence>
<comment type="function">
    <text evidence="13">Catalyzes the conversion of L-aspartate-beta-semialdehyde (L-Asa) to L-homoserine (L-Hse), the third step in the biosynthesis of amino acids that derive from aspartate (the aspartate family of amino acids), including methioinine and threonine, the latter of which is a precursor to isoleucine; production of homoserine leads to a branch-point in the pathway as it can either be O-phosphorylated for processing to threonine, or O-acylated for processing to methionine.</text>
</comment>
<feature type="binding site" evidence="16">
    <location>
        <position position="206"/>
    </location>
    <ligand>
        <name>L-homoserine</name>
        <dbReference type="ChEBI" id="CHEBI:57476"/>
    </ligand>
</feature>
<name>A0A166B5U1_EXIGL</name>
<evidence type="ECO:0000256" key="12">
    <source>
        <dbReference type="ARBA" id="ARBA00048841"/>
    </source>
</evidence>
<evidence type="ECO:0000313" key="19">
    <source>
        <dbReference type="EMBL" id="KZV98119.1"/>
    </source>
</evidence>
<dbReference type="Gene3D" id="3.40.50.720">
    <property type="entry name" value="NAD(P)-binding Rossmann-like Domain"/>
    <property type="match status" value="1"/>
</dbReference>
<dbReference type="InterPro" id="IPR005106">
    <property type="entry name" value="Asp/hSer_DH_NAD-bd"/>
</dbReference>
<evidence type="ECO:0000256" key="3">
    <source>
        <dbReference type="ARBA" id="ARBA00005062"/>
    </source>
</evidence>
<sequence length="361" mass="37848">MSQPVSVAVIGVGLVGGAFLRQLALPALAPHFRLVYLSSSTRCIFNAAGTQLSALASATDAPSIDALLTRLTPLATTGKVVLVDNTSAQAVANAYPHFLKAGVSVVTPNKKAFSGELGLYKEIVQAQTEGKSRALGEATVGAGLPVVQTLKDIVATGDKVIRIEGVLSGTLSYIFNTFSPPSPSSSSDLPSFSQTVRVAREKGYTEPHPGDDLDGSDVARKLTILSRIVPELADVLPQGYASVDVQSLVPKGLEGCKTGDEFLEKLVAHDAEYAKLREEAAKEGMVLRYVGVIDVERRVVKASLEKYPATHPFATSLGGSDNILSFTTQRYSPRPLLVQGAGAGADVTAMGVMGDLLKLVG</sequence>
<evidence type="ECO:0000313" key="20">
    <source>
        <dbReference type="Proteomes" id="UP000077266"/>
    </source>
</evidence>
<evidence type="ECO:0000256" key="2">
    <source>
        <dbReference type="ARBA" id="ARBA00005056"/>
    </source>
</evidence>
<evidence type="ECO:0000256" key="4">
    <source>
        <dbReference type="ARBA" id="ARBA00006753"/>
    </source>
</evidence>
<reference evidence="19 20" key="1">
    <citation type="journal article" date="2016" name="Mol. Biol. Evol.">
        <title>Comparative Genomics of Early-Diverging Mushroom-Forming Fungi Provides Insights into the Origins of Lignocellulose Decay Capabilities.</title>
        <authorList>
            <person name="Nagy L.G."/>
            <person name="Riley R."/>
            <person name="Tritt A."/>
            <person name="Adam C."/>
            <person name="Daum C."/>
            <person name="Floudas D."/>
            <person name="Sun H."/>
            <person name="Yadav J.S."/>
            <person name="Pangilinan J."/>
            <person name="Larsson K.H."/>
            <person name="Matsuura K."/>
            <person name="Barry K."/>
            <person name="Labutti K."/>
            <person name="Kuo R."/>
            <person name="Ohm R.A."/>
            <person name="Bhattacharya S.S."/>
            <person name="Shirouzu T."/>
            <person name="Yoshinaga Y."/>
            <person name="Martin F.M."/>
            <person name="Grigoriev I.V."/>
            <person name="Hibbett D.S."/>
        </authorList>
    </citation>
    <scope>NUCLEOTIDE SEQUENCE [LARGE SCALE GENOMIC DNA]</scope>
    <source>
        <strain evidence="19 20">HHB12029</strain>
    </source>
</reference>
<dbReference type="InterPro" id="IPR036291">
    <property type="entry name" value="NAD(P)-bd_dom_sf"/>
</dbReference>
<evidence type="ECO:0000256" key="11">
    <source>
        <dbReference type="ARBA" id="ARBA00023167"/>
    </source>
</evidence>
<dbReference type="EC" id="1.1.1.3" evidence="5 14"/>
<organism evidence="19 20">
    <name type="scientific">Exidia glandulosa HHB12029</name>
    <dbReference type="NCBI Taxonomy" id="1314781"/>
    <lineage>
        <taxon>Eukaryota</taxon>
        <taxon>Fungi</taxon>
        <taxon>Dikarya</taxon>
        <taxon>Basidiomycota</taxon>
        <taxon>Agaricomycotina</taxon>
        <taxon>Agaricomycetes</taxon>
        <taxon>Auriculariales</taxon>
        <taxon>Exidiaceae</taxon>
        <taxon>Exidia</taxon>
    </lineage>
</organism>
<keyword evidence="11 14" id="KW-0486">Methionine biosynthesis</keyword>
<keyword evidence="10 14" id="KW-0560">Oxidoreductase</keyword>
<evidence type="ECO:0000256" key="7">
    <source>
        <dbReference type="ARBA" id="ARBA00022605"/>
    </source>
</evidence>
<dbReference type="FunFam" id="3.30.360.10:FF:000006">
    <property type="entry name" value="Bifunctional aspartokinase/homoserine dehydrogenase"/>
    <property type="match status" value="1"/>
</dbReference>
<evidence type="ECO:0000256" key="14">
    <source>
        <dbReference type="PIRNR" id="PIRNR036497"/>
    </source>
</evidence>
<evidence type="ECO:0000259" key="17">
    <source>
        <dbReference type="Pfam" id="PF00742"/>
    </source>
</evidence>
<feature type="binding site" evidence="16">
    <location>
        <position position="86"/>
    </location>
    <ligand>
        <name>NADPH</name>
        <dbReference type="ChEBI" id="CHEBI:57783"/>
    </ligand>
</feature>
<dbReference type="InParanoid" id="A0A166B5U1"/>
<dbReference type="GO" id="GO:0009086">
    <property type="term" value="P:methionine biosynthetic process"/>
    <property type="evidence" value="ECO:0007669"/>
    <property type="project" value="UniProtKB-KW"/>
</dbReference>
<dbReference type="SUPFAM" id="SSF51735">
    <property type="entry name" value="NAD(P)-binding Rossmann-fold domains"/>
    <property type="match status" value="1"/>
</dbReference>
<feature type="domain" description="Homoserine dehydrogenase catalytic" evidence="17">
    <location>
        <begin position="145"/>
        <end position="357"/>
    </location>
</feature>
<dbReference type="UniPathway" id="UPA00050">
    <property type="reaction ID" value="UER00063"/>
</dbReference>
<dbReference type="FunCoup" id="A0A166B5U1">
    <property type="interactions" value="141"/>
</dbReference>
<dbReference type="Gene3D" id="3.30.360.10">
    <property type="entry name" value="Dihydrodipicolinate Reductase, domain 2"/>
    <property type="match status" value="1"/>
</dbReference>
<evidence type="ECO:0000256" key="15">
    <source>
        <dbReference type="PIRSR" id="PIRSR036497-1"/>
    </source>
</evidence>
<evidence type="ECO:0000256" key="1">
    <source>
        <dbReference type="ARBA" id="ARBA00001920"/>
    </source>
</evidence>
<feature type="binding site" evidence="16">
    <location>
        <begin position="11"/>
        <end position="16"/>
    </location>
    <ligand>
        <name>NADP(+)</name>
        <dbReference type="ChEBI" id="CHEBI:58349"/>
    </ligand>
</feature>
<dbReference type="SUPFAM" id="SSF55347">
    <property type="entry name" value="Glyceraldehyde-3-phosphate dehydrogenase-like, C-terminal domain"/>
    <property type="match status" value="1"/>
</dbReference>
<dbReference type="OrthoDB" id="67851at2759"/>
<dbReference type="GO" id="GO:0009090">
    <property type="term" value="P:homoserine biosynthetic process"/>
    <property type="evidence" value="ECO:0007669"/>
    <property type="project" value="TreeGrafter"/>
</dbReference>
<evidence type="ECO:0000256" key="9">
    <source>
        <dbReference type="ARBA" id="ARBA00022857"/>
    </source>
</evidence>
<dbReference type="UniPathway" id="UPA00051">
    <property type="reaction ID" value="UER00465"/>
</dbReference>
<dbReference type="GO" id="GO:0009088">
    <property type="term" value="P:threonine biosynthetic process"/>
    <property type="evidence" value="ECO:0007669"/>
    <property type="project" value="UniProtKB-UniPathway"/>
</dbReference>
<dbReference type="GO" id="GO:0050661">
    <property type="term" value="F:NADP binding"/>
    <property type="evidence" value="ECO:0007669"/>
    <property type="project" value="InterPro"/>
</dbReference>
<dbReference type="PIRSF" id="PIRSF036497">
    <property type="entry name" value="HDH_short"/>
    <property type="match status" value="1"/>
</dbReference>
<dbReference type="AlphaFoldDB" id="A0A166B5U1"/>
<evidence type="ECO:0000259" key="18">
    <source>
        <dbReference type="Pfam" id="PF03447"/>
    </source>
</evidence>
<accession>A0A166B5U1</accession>
<dbReference type="InterPro" id="IPR022697">
    <property type="entry name" value="HDH_short"/>
</dbReference>
<comment type="pathway">
    <text evidence="2">Amino-acid biosynthesis; L-threonine biosynthesis; L-threonine from L-aspartate: step 3/5.</text>
</comment>
<evidence type="ECO:0000256" key="5">
    <source>
        <dbReference type="ARBA" id="ARBA00013213"/>
    </source>
</evidence>
<keyword evidence="20" id="KW-1185">Reference proteome</keyword>
<evidence type="ECO:0000256" key="16">
    <source>
        <dbReference type="PIRSR" id="PIRSR036497-2"/>
    </source>
</evidence>
<feature type="active site" description="Proton donor" evidence="15">
    <location>
        <position position="221"/>
    </location>
</feature>
<dbReference type="InterPro" id="IPR001342">
    <property type="entry name" value="HDH_cat"/>
</dbReference>
<comment type="catalytic activity">
    <reaction evidence="12">
        <text>L-homoserine + NADP(+) = L-aspartate 4-semialdehyde + NADPH + H(+)</text>
        <dbReference type="Rhea" id="RHEA:15761"/>
        <dbReference type="ChEBI" id="CHEBI:15378"/>
        <dbReference type="ChEBI" id="CHEBI:57476"/>
        <dbReference type="ChEBI" id="CHEBI:57783"/>
        <dbReference type="ChEBI" id="CHEBI:58349"/>
        <dbReference type="ChEBI" id="CHEBI:537519"/>
        <dbReference type="EC" id="1.1.1.3"/>
    </reaction>
    <physiologicalReaction direction="right-to-left" evidence="12">
        <dbReference type="Rhea" id="RHEA:15763"/>
    </physiologicalReaction>
</comment>
<dbReference type="GO" id="GO:0004412">
    <property type="term" value="F:homoserine dehydrogenase activity"/>
    <property type="evidence" value="ECO:0007669"/>
    <property type="project" value="UniProtKB-EC"/>
</dbReference>
<keyword evidence="9 14" id="KW-0521">NADP</keyword>
<protein>
    <recommendedName>
        <fullName evidence="6 14">Homoserine dehydrogenase</fullName>
        <shortName evidence="14">HDH</shortName>
        <ecNumber evidence="5 14">1.1.1.3</ecNumber>
    </recommendedName>
</protein>
<dbReference type="PANTHER" id="PTHR43070">
    <property type="match status" value="1"/>
</dbReference>
<dbReference type="PANTHER" id="PTHR43070:SF5">
    <property type="entry name" value="HOMOSERINE DEHYDROGENASE"/>
    <property type="match status" value="1"/>
</dbReference>
<evidence type="ECO:0000256" key="6">
    <source>
        <dbReference type="ARBA" id="ARBA00013376"/>
    </source>
</evidence>
<evidence type="ECO:0000256" key="10">
    <source>
        <dbReference type="ARBA" id="ARBA00023002"/>
    </source>
</evidence>